<reference evidence="14 15" key="1">
    <citation type="submission" date="2020-04" db="EMBL/GenBank/DDBJ databases">
        <authorList>
            <person name="Klaysubun C."/>
            <person name="Duangmal K."/>
            <person name="Lipun K."/>
        </authorList>
    </citation>
    <scope>NUCLEOTIDE SEQUENCE [LARGE SCALE GENOMIC DNA]</scope>
    <source>
        <strain evidence="14 15">K10HN5</strain>
    </source>
</reference>
<keyword evidence="8 13" id="KW-1133">Transmembrane helix</keyword>
<accession>A0ABX1S8C0</accession>
<name>A0ABX1S8C0_9PSEU</name>
<keyword evidence="9" id="KW-0406">Ion transport</keyword>
<keyword evidence="15" id="KW-1185">Reference proteome</keyword>
<evidence type="ECO:0000256" key="5">
    <source>
        <dbReference type="ARBA" id="ARBA00022692"/>
    </source>
</evidence>
<keyword evidence="6" id="KW-0631">Potassium channel</keyword>
<comment type="catalytic activity">
    <reaction evidence="12">
        <text>K(+)(in) = K(+)(out)</text>
        <dbReference type="Rhea" id="RHEA:29463"/>
        <dbReference type="ChEBI" id="CHEBI:29103"/>
    </reaction>
</comment>
<dbReference type="EMBL" id="JAAXLA010000015">
    <property type="protein sequence ID" value="NMH97810.1"/>
    <property type="molecule type" value="Genomic_DNA"/>
</dbReference>
<evidence type="ECO:0000256" key="12">
    <source>
        <dbReference type="ARBA" id="ARBA00034430"/>
    </source>
</evidence>
<dbReference type="RefSeq" id="WP_169381250.1">
    <property type="nucleotide sequence ID" value="NZ_JAAXLA010000015.1"/>
</dbReference>
<evidence type="ECO:0000256" key="1">
    <source>
        <dbReference type="ARBA" id="ARBA00004141"/>
    </source>
</evidence>
<evidence type="ECO:0000313" key="15">
    <source>
        <dbReference type="Proteomes" id="UP000820669"/>
    </source>
</evidence>
<evidence type="ECO:0000256" key="2">
    <source>
        <dbReference type="ARBA" id="ARBA00006920"/>
    </source>
</evidence>
<evidence type="ECO:0000256" key="7">
    <source>
        <dbReference type="ARBA" id="ARBA00022958"/>
    </source>
</evidence>
<feature type="transmembrane region" description="Helical" evidence="13">
    <location>
        <begin position="134"/>
        <end position="157"/>
    </location>
</feature>
<keyword evidence="7" id="KW-0630">Potassium</keyword>
<feature type="transmembrane region" description="Helical" evidence="13">
    <location>
        <begin position="64"/>
        <end position="84"/>
    </location>
</feature>
<proteinExistence type="inferred from homology"/>
<protein>
    <submittedName>
        <fullName evidence="14">DUF1211 domain-containing protein</fullName>
    </submittedName>
</protein>
<evidence type="ECO:0000256" key="11">
    <source>
        <dbReference type="ARBA" id="ARBA00023303"/>
    </source>
</evidence>
<keyword evidence="4" id="KW-0633">Potassium transport</keyword>
<comment type="subcellular location">
    <subcellularLocation>
        <location evidence="1">Membrane</location>
        <topology evidence="1">Multi-pass membrane protein</topology>
    </subcellularLocation>
</comment>
<evidence type="ECO:0000256" key="10">
    <source>
        <dbReference type="ARBA" id="ARBA00023136"/>
    </source>
</evidence>
<evidence type="ECO:0000256" key="13">
    <source>
        <dbReference type="SAM" id="Phobius"/>
    </source>
</evidence>
<feature type="transmembrane region" description="Helical" evidence="13">
    <location>
        <begin position="96"/>
        <end position="114"/>
    </location>
</feature>
<keyword evidence="10 13" id="KW-0472">Membrane</keyword>
<keyword evidence="5 13" id="KW-0812">Transmembrane</keyword>
<dbReference type="PANTHER" id="PTHR31462">
    <property type="entry name" value="ENDOSOMAL/LYSOSOMAL POTASSIUM CHANNEL TMEM175"/>
    <property type="match status" value="1"/>
</dbReference>
<gene>
    <name evidence="14" type="ORF">HF526_10875</name>
</gene>
<organism evidence="14 15">
    <name type="scientific">Pseudonocardia acidicola</name>
    <dbReference type="NCBI Taxonomy" id="2724939"/>
    <lineage>
        <taxon>Bacteria</taxon>
        <taxon>Bacillati</taxon>
        <taxon>Actinomycetota</taxon>
        <taxon>Actinomycetes</taxon>
        <taxon>Pseudonocardiales</taxon>
        <taxon>Pseudonocardiaceae</taxon>
        <taxon>Pseudonocardia</taxon>
    </lineage>
</organism>
<evidence type="ECO:0000256" key="9">
    <source>
        <dbReference type="ARBA" id="ARBA00023065"/>
    </source>
</evidence>
<evidence type="ECO:0000256" key="6">
    <source>
        <dbReference type="ARBA" id="ARBA00022826"/>
    </source>
</evidence>
<comment type="caution">
    <text evidence="14">The sequence shown here is derived from an EMBL/GenBank/DDBJ whole genome shotgun (WGS) entry which is preliminary data.</text>
</comment>
<keyword evidence="3" id="KW-0813">Transport</keyword>
<dbReference type="Proteomes" id="UP000820669">
    <property type="component" value="Unassembled WGS sequence"/>
</dbReference>
<sequence length="232" mass="24870">MPENDHVPGAPEPDDAGGVRLSGTNRVEAFSDGVLAIVITLLVLDLRVPPHPPGGLLTALLQQWTGYVAYLASFLYVGVIWLNHHAAFNRIRYVDLGLHCANLGLLLTTAVLPFPTAVVSATLQEGLNTSDARVAVGFYALAGMVMCVSWLLFYAYVYRHADRLLEQEVPASDFGEHRVRAWAGILGYGVAGVLGIAAPSIALGVFVLLPLFYAISSEGLHQLQPKGILGLE</sequence>
<evidence type="ECO:0000256" key="4">
    <source>
        <dbReference type="ARBA" id="ARBA00022538"/>
    </source>
</evidence>
<feature type="transmembrane region" description="Helical" evidence="13">
    <location>
        <begin position="185"/>
        <end position="215"/>
    </location>
</feature>
<dbReference type="PANTHER" id="PTHR31462:SF5">
    <property type="entry name" value="ENDOSOMAL_LYSOSOMAL PROTON CHANNEL TMEM175"/>
    <property type="match status" value="1"/>
</dbReference>
<dbReference type="Pfam" id="PF06736">
    <property type="entry name" value="TMEM175"/>
    <property type="match status" value="1"/>
</dbReference>
<dbReference type="InterPro" id="IPR010617">
    <property type="entry name" value="TMEM175-like"/>
</dbReference>
<evidence type="ECO:0000256" key="3">
    <source>
        <dbReference type="ARBA" id="ARBA00022448"/>
    </source>
</evidence>
<keyword evidence="11" id="KW-0407">Ion channel</keyword>
<comment type="similarity">
    <text evidence="2">Belongs to the TMEM175 family.</text>
</comment>
<evidence type="ECO:0000313" key="14">
    <source>
        <dbReference type="EMBL" id="NMH97810.1"/>
    </source>
</evidence>
<evidence type="ECO:0000256" key="8">
    <source>
        <dbReference type="ARBA" id="ARBA00022989"/>
    </source>
</evidence>